<gene>
    <name evidence="5" type="ORF">K0O23_09070</name>
</gene>
<dbReference type="Pfam" id="PF04577">
    <property type="entry name" value="Glyco_transf_61"/>
    <property type="match status" value="1"/>
</dbReference>
<dbReference type="RefSeq" id="WP_219877106.1">
    <property type="nucleotide sequence ID" value="NZ_JAHYXK010000006.1"/>
</dbReference>
<accession>A0ABS7CTX5</accession>
<keyword evidence="3" id="KW-0325">Glycoprotein</keyword>
<evidence type="ECO:0000313" key="5">
    <source>
        <dbReference type="EMBL" id="MBW7467218.1"/>
    </source>
</evidence>
<comment type="caution">
    <text evidence="5">The sequence shown here is derived from an EMBL/GenBank/DDBJ whole genome shotgun (WGS) entry which is preliminary data.</text>
</comment>
<sequence length="345" mass="40536">MSSVDNYSLLNKYRIKRKKPQNYTDGELDFCKYEFEYDTNDVVFKTHQYCSLSYKGIVYKYLFKLDSSTLVHEIFKPKTSTIIHDLLSKKKKFILDNSKYLLVYDEWSSNHYHWLIEVVARLWLIKSKIHEYKIILPNNQYISEVGLQILDLLELKPKAFVFIQPDEIFLFKKLSIVSLPCSTGRINDLIIQNISEAFRRKYDYQLAAAYKKVYITREGAINRKVLNELEVIRVLKSRGFEIIRFEELSLYDQFLLASSTKIMVSIHGAGLVNMLLMPRGAAVLEFRRDKIYHNQCYWHLADSIGLKYFYLFGNPDSDNVIEGKGCNLTIDIDKLLYTIDKIEVS</sequence>
<feature type="domain" description="Glycosyltransferase 61 catalytic" evidence="4">
    <location>
        <begin position="112"/>
        <end position="284"/>
    </location>
</feature>
<dbReference type="PANTHER" id="PTHR20961">
    <property type="entry name" value="GLYCOSYLTRANSFERASE"/>
    <property type="match status" value="1"/>
</dbReference>
<keyword evidence="6" id="KW-1185">Reference proteome</keyword>
<evidence type="ECO:0000313" key="6">
    <source>
        <dbReference type="Proteomes" id="UP000813018"/>
    </source>
</evidence>
<evidence type="ECO:0000259" key="4">
    <source>
        <dbReference type="Pfam" id="PF04577"/>
    </source>
</evidence>
<dbReference type="EMBL" id="JAHYXK010000006">
    <property type="protein sequence ID" value="MBW7467218.1"/>
    <property type="molecule type" value="Genomic_DNA"/>
</dbReference>
<keyword evidence="1" id="KW-0328">Glycosyltransferase</keyword>
<evidence type="ECO:0000256" key="1">
    <source>
        <dbReference type="ARBA" id="ARBA00022676"/>
    </source>
</evidence>
<dbReference type="InterPro" id="IPR007657">
    <property type="entry name" value="Glycosyltransferase_61"/>
</dbReference>
<evidence type="ECO:0000256" key="3">
    <source>
        <dbReference type="ARBA" id="ARBA00023180"/>
    </source>
</evidence>
<protein>
    <submittedName>
        <fullName evidence="5">Glycosyltransferase family 61 protein</fullName>
    </submittedName>
</protein>
<name>A0ABS7CTX5_9BACT</name>
<keyword evidence="2" id="KW-0808">Transferase</keyword>
<organism evidence="5 6">
    <name type="scientific">Pontibacter aydingkolensis</name>
    <dbReference type="NCBI Taxonomy" id="1911536"/>
    <lineage>
        <taxon>Bacteria</taxon>
        <taxon>Pseudomonadati</taxon>
        <taxon>Bacteroidota</taxon>
        <taxon>Cytophagia</taxon>
        <taxon>Cytophagales</taxon>
        <taxon>Hymenobacteraceae</taxon>
        <taxon>Pontibacter</taxon>
    </lineage>
</organism>
<dbReference type="InterPro" id="IPR049625">
    <property type="entry name" value="Glyco_transf_61_cat"/>
</dbReference>
<evidence type="ECO:0000256" key="2">
    <source>
        <dbReference type="ARBA" id="ARBA00022679"/>
    </source>
</evidence>
<reference evidence="5 6" key="1">
    <citation type="journal article" date="2016" name="Int. J. Syst. Evol. Microbiol.">
        <title>Pontibacter aydingkolensis sp. nov., isolated from soil of a salt lake.</title>
        <authorList>
            <person name="Osman G."/>
            <person name="Zhang T."/>
            <person name="Lou K."/>
            <person name="Gao Y."/>
            <person name="Chang W."/>
            <person name="Lin Q."/>
            <person name="Yang H.M."/>
            <person name="Huo X.D."/>
            <person name="Wang N."/>
        </authorList>
    </citation>
    <scope>NUCLEOTIDE SEQUENCE [LARGE SCALE GENOMIC DNA]</scope>
    <source>
        <strain evidence="5 6">KACC 19255</strain>
    </source>
</reference>
<dbReference type="Proteomes" id="UP000813018">
    <property type="component" value="Unassembled WGS sequence"/>
</dbReference>
<proteinExistence type="predicted"/>